<gene>
    <name evidence="1" type="primary">secB_8</name>
    <name evidence="1" type="ORF">GALL_353590</name>
</gene>
<dbReference type="InterPro" id="IPR035958">
    <property type="entry name" value="SecB-like_sf"/>
</dbReference>
<proteinExistence type="inferred from homology"/>
<dbReference type="EMBL" id="MLJW01000760">
    <property type="protein sequence ID" value="OIQ82859.1"/>
    <property type="molecule type" value="Genomic_DNA"/>
</dbReference>
<protein>
    <submittedName>
        <fullName evidence="1">Protein-export protein SecB</fullName>
    </submittedName>
</protein>
<dbReference type="HAMAP" id="MF_00821">
    <property type="entry name" value="SecB"/>
    <property type="match status" value="1"/>
</dbReference>
<accession>A0A1J5QZI2</accession>
<dbReference type="GO" id="GO:0051262">
    <property type="term" value="P:protein tetramerization"/>
    <property type="evidence" value="ECO:0007669"/>
    <property type="project" value="InterPro"/>
</dbReference>
<sequence length="166" mass="18193">MSTPPNPAAQDQQPVFALQRCYLKDMSLEQPNSPRILLEQTQPTVDVQMNMASEAIADGVYEVAITATITARVNEQTLFLVEGKQAGIFELRNIPQEHTDLLLGIACPQTVYPYLRANMADAITRAGFPPVHLAEINFQAMYESQHAQQAGQERGDLIGPDGAALN</sequence>
<dbReference type="PANTHER" id="PTHR36918">
    <property type="match status" value="1"/>
</dbReference>
<dbReference type="AlphaFoldDB" id="A0A1J5QZI2"/>
<dbReference type="NCBIfam" id="TIGR00809">
    <property type="entry name" value="secB"/>
    <property type="match status" value="1"/>
</dbReference>
<dbReference type="Pfam" id="PF02556">
    <property type="entry name" value="SecB"/>
    <property type="match status" value="1"/>
</dbReference>
<dbReference type="PANTHER" id="PTHR36918:SF1">
    <property type="entry name" value="PROTEIN-EXPORT PROTEIN SECB"/>
    <property type="match status" value="1"/>
</dbReference>
<dbReference type="PRINTS" id="PR01594">
    <property type="entry name" value="SECBCHAPRONE"/>
</dbReference>
<dbReference type="NCBIfam" id="NF004394">
    <property type="entry name" value="PRK05751.1-5"/>
    <property type="match status" value="1"/>
</dbReference>
<evidence type="ECO:0000313" key="1">
    <source>
        <dbReference type="EMBL" id="OIQ82859.1"/>
    </source>
</evidence>
<dbReference type="InterPro" id="IPR003708">
    <property type="entry name" value="SecB"/>
</dbReference>
<dbReference type="SUPFAM" id="SSF54611">
    <property type="entry name" value="SecB-like"/>
    <property type="match status" value="1"/>
</dbReference>
<dbReference type="GO" id="GO:0051082">
    <property type="term" value="F:unfolded protein binding"/>
    <property type="evidence" value="ECO:0007669"/>
    <property type="project" value="InterPro"/>
</dbReference>
<comment type="caution">
    <text evidence="1">The sequence shown here is derived from an EMBL/GenBank/DDBJ whole genome shotgun (WGS) entry which is preliminary data.</text>
</comment>
<reference evidence="1" key="1">
    <citation type="submission" date="2016-10" db="EMBL/GenBank/DDBJ databases">
        <title>Sequence of Gallionella enrichment culture.</title>
        <authorList>
            <person name="Poehlein A."/>
            <person name="Muehling M."/>
            <person name="Daniel R."/>
        </authorList>
    </citation>
    <scope>NUCLEOTIDE SEQUENCE</scope>
</reference>
<name>A0A1J5QZI2_9ZZZZ</name>
<dbReference type="GO" id="GO:0015031">
    <property type="term" value="P:protein transport"/>
    <property type="evidence" value="ECO:0007669"/>
    <property type="project" value="InterPro"/>
</dbReference>
<dbReference type="Gene3D" id="3.10.420.10">
    <property type="entry name" value="SecB-like"/>
    <property type="match status" value="1"/>
</dbReference>
<organism evidence="1">
    <name type="scientific">mine drainage metagenome</name>
    <dbReference type="NCBI Taxonomy" id="410659"/>
    <lineage>
        <taxon>unclassified sequences</taxon>
        <taxon>metagenomes</taxon>
        <taxon>ecological metagenomes</taxon>
    </lineage>
</organism>